<feature type="domain" description="N-acetyltransferase" evidence="1">
    <location>
        <begin position="1"/>
        <end position="218"/>
    </location>
</feature>
<dbReference type="CDD" id="cd04301">
    <property type="entry name" value="NAT_SF"/>
    <property type="match status" value="1"/>
</dbReference>
<name>A0AAD6ZGX7_9AGAR</name>
<dbReference type="Proteomes" id="UP001218218">
    <property type="component" value="Unassembled WGS sequence"/>
</dbReference>
<dbReference type="Pfam" id="PF00583">
    <property type="entry name" value="Acetyltransf_1"/>
    <property type="match status" value="1"/>
</dbReference>
<dbReference type="PROSITE" id="PS51186">
    <property type="entry name" value="GNAT"/>
    <property type="match status" value="1"/>
</dbReference>
<evidence type="ECO:0000313" key="2">
    <source>
        <dbReference type="EMBL" id="KAJ7321119.1"/>
    </source>
</evidence>
<accession>A0AAD6ZGX7</accession>
<dbReference type="GO" id="GO:0016747">
    <property type="term" value="F:acyltransferase activity, transferring groups other than amino-acyl groups"/>
    <property type="evidence" value="ECO:0007669"/>
    <property type="project" value="InterPro"/>
</dbReference>
<evidence type="ECO:0000313" key="3">
    <source>
        <dbReference type="Proteomes" id="UP001218218"/>
    </source>
</evidence>
<sequence>MTFSIVPAVKEDIPRFSEIFTAAFTTDSHTLVKAQADGLPMGTVEMSQEWWRDLFDLPEKAAIIKAVEDESGKTLGACGWGKWNFDGSKPALAEGEADPRAEGSWTEPLPADHKPIDVLKKIGSDSMNEWVMKLNQYGKKNMYIFGISVDPVEQGKGIGSALLKFGTDLCDEHQCYAWVHASMAGYPVFRKAGFKEIGKLELNLDDYADGVKWVKDGEEQDWGTYTFRYCKYEPKPKA</sequence>
<dbReference type="InterPro" id="IPR016181">
    <property type="entry name" value="Acyl_CoA_acyltransferase"/>
</dbReference>
<dbReference type="Gene3D" id="3.40.630.30">
    <property type="match status" value="1"/>
</dbReference>
<dbReference type="InterPro" id="IPR052523">
    <property type="entry name" value="Trichothecene_AcTrans"/>
</dbReference>
<gene>
    <name evidence="2" type="ORF">DFH08DRAFT_788869</name>
</gene>
<evidence type="ECO:0000259" key="1">
    <source>
        <dbReference type="PROSITE" id="PS51186"/>
    </source>
</evidence>
<dbReference type="SUPFAM" id="SSF55729">
    <property type="entry name" value="Acyl-CoA N-acyltransferases (Nat)"/>
    <property type="match status" value="1"/>
</dbReference>
<reference evidence="2" key="1">
    <citation type="submission" date="2023-03" db="EMBL/GenBank/DDBJ databases">
        <title>Massive genome expansion in bonnet fungi (Mycena s.s.) driven by repeated elements and novel gene families across ecological guilds.</title>
        <authorList>
            <consortium name="Lawrence Berkeley National Laboratory"/>
            <person name="Harder C.B."/>
            <person name="Miyauchi S."/>
            <person name="Viragh M."/>
            <person name="Kuo A."/>
            <person name="Thoen E."/>
            <person name="Andreopoulos B."/>
            <person name="Lu D."/>
            <person name="Skrede I."/>
            <person name="Drula E."/>
            <person name="Henrissat B."/>
            <person name="Morin E."/>
            <person name="Kohler A."/>
            <person name="Barry K."/>
            <person name="LaButti K."/>
            <person name="Morin E."/>
            <person name="Salamov A."/>
            <person name="Lipzen A."/>
            <person name="Mereny Z."/>
            <person name="Hegedus B."/>
            <person name="Baldrian P."/>
            <person name="Stursova M."/>
            <person name="Weitz H."/>
            <person name="Taylor A."/>
            <person name="Grigoriev I.V."/>
            <person name="Nagy L.G."/>
            <person name="Martin F."/>
            <person name="Kauserud H."/>
        </authorList>
    </citation>
    <scope>NUCLEOTIDE SEQUENCE</scope>
    <source>
        <strain evidence="2">CBHHK002</strain>
    </source>
</reference>
<protein>
    <submittedName>
        <fullName evidence="2">Acyl-CoA N-acyltransferase</fullName>
    </submittedName>
</protein>
<comment type="caution">
    <text evidence="2">The sequence shown here is derived from an EMBL/GenBank/DDBJ whole genome shotgun (WGS) entry which is preliminary data.</text>
</comment>
<proteinExistence type="predicted"/>
<dbReference type="PANTHER" id="PTHR42791">
    <property type="entry name" value="GNAT FAMILY ACETYLTRANSFERASE"/>
    <property type="match status" value="1"/>
</dbReference>
<keyword evidence="3" id="KW-1185">Reference proteome</keyword>
<dbReference type="EMBL" id="JARIHO010000052">
    <property type="protein sequence ID" value="KAJ7321119.1"/>
    <property type="molecule type" value="Genomic_DNA"/>
</dbReference>
<organism evidence="2 3">
    <name type="scientific">Mycena albidolilacea</name>
    <dbReference type="NCBI Taxonomy" id="1033008"/>
    <lineage>
        <taxon>Eukaryota</taxon>
        <taxon>Fungi</taxon>
        <taxon>Dikarya</taxon>
        <taxon>Basidiomycota</taxon>
        <taxon>Agaricomycotina</taxon>
        <taxon>Agaricomycetes</taxon>
        <taxon>Agaricomycetidae</taxon>
        <taxon>Agaricales</taxon>
        <taxon>Marasmiineae</taxon>
        <taxon>Mycenaceae</taxon>
        <taxon>Mycena</taxon>
    </lineage>
</organism>
<dbReference type="InterPro" id="IPR000182">
    <property type="entry name" value="GNAT_dom"/>
</dbReference>
<dbReference type="PANTHER" id="PTHR42791:SF1">
    <property type="entry name" value="N-ACETYLTRANSFERASE DOMAIN-CONTAINING PROTEIN"/>
    <property type="match status" value="1"/>
</dbReference>
<dbReference type="AlphaFoldDB" id="A0AAD6ZGX7"/>